<reference evidence="4 5" key="1">
    <citation type="submission" date="2023-01" db="EMBL/GenBank/DDBJ databases">
        <title>Analysis of 21 Apiospora genomes using comparative genomics revels a genus with tremendous synthesis potential of carbohydrate active enzymes and secondary metabolites.</title>
        <authorList>
            <person name="Sorensen T."/>
        </authorList>
    </citation>
    <scope>NUCLEOTIDE SEQUENCE [LARGE SCALE GENOMIC DNA]</scope>
    <source>
        <strain evidence="4 5">CBS 83171</strain>
    </source>
</reference>
<proteinExistence type="predicted"/>
<dbReference type="Gene3D" id="3.40.50.10810">
    <property type="entry name" value="Tandem AAA-ATPase domain"/>
    <property type="match status" value="1"/>
</dbReference>
<evidence type="ECO:0000256" key="1">
    <source>
        <dbReference type="ARBA" id="ARBA00022741"/>
    </source>
</evidence>
<dbReference type="Pfam" id="PF00176">
    <property type="entry name" value="SNF2-rel_dom"/>
    <property type="match status" value="1"/>
</dbReference>
<evidence type="ECO:0000313" key="5">
    <source>
        <dbReference type="Proteomes" id="UP001446871"/>
    </source>
</evidence>
<organism evidence="4 5">
    <name type="scientific">Apiospora saccharicola</name>
    <dbReference type="NCBI Taxonomy" id="335842"/>
    <lineage>
        <taxon>Eukaryota</taxon>
        <taxon>Fungi</taxon>
        <taxon>Dikarya</taxon>
        <taxon>Ascomycota</taxon>
        <taxon>Pezizomycotina</taxon>
        <taxon>Sordariomycetes</taxon>
        <taxon>Xylariomycetidae</taxon>
        <taxon>Amphisphaeriales</taxon>
        <taxon>Apiosporaceae</taxon>
        <taxon>Apiospora</taxon>
    </lineage>
</organism>
<dbReference type="InterPro" id="IPR000330">
    <property type="entry name" value="SNF2_N"/>
</dbReference>
<keyword evidence="2" id="KW-0067">ATP-binding</keyword>
<accession>A0ABR1TLG3</accession>
<keyword evidence="5" id="KW-1185">Reference proteome</keyword>
<keyword evidence="1" id="KW-0547">Nucleotide-binding</keyword>
<evidence type="ECO:0000259" key="3">
    <source>
        <dbReference type="Pfam" id="PF00176"/>
    </source>
</evidence>
<dbReference type="InterPro" id="IPR027417">
    <property type="entry name" value="P-loop_NTPase"/>
</dbReference>
<dbReference type="InterPro" id="IPR038718">
    <property type="entry name" value="SNF2-like_sf"/>
</dbReference>
<dbReference type="SUPFAM" id="SSF52540">
    <property type="entry name" value="P-loop containing nucleoside triphosphate hydrolases"/>
    <property type="match status" value="1"/>
</dbReference>
<gene>
    <name evidence="4" type="ORF">PG996_015538</name>
</gene>
<evidence type="ECO:0000256" key="2">
    <source>
        <dbReference type="ARBA" id="ARBA00022840"/>
    </source>
</evidence>
<sequence>MASGMIPFAPVGHAVFAAKQATNPDAAKDGASLPAEQDDSLFAPRVQEEDEIPRPAFEGDNKTHEAAFYDDFDVEDSGGQYHFARNCLAELGEQEQIDVDAEGNRRHGSMQQEIDQAAASLATGCNFTNGLPIQPCLELAAAEPTGRYHNDDKGLKYYQSKKEFPKYEGEDKGFLAHQISAVSSIVCRMTGCTLAALRSNTRKKTPEVHKHLFQVIKTTGVILGDTMGLDKTHTTLMVLDYMANRGFLRDPVLLICPDKGVLTQWVEKSQEFS</sequence>
<name>A0ABR1TLG3_9PEZI</name>
<dbReference type="Proteomes" id="UP001446871">
    <property type="component" value="Unassembled WGS sequence"/>
</dbReference>
<comment type="caution">
    <text evidence="4">The sequence shown here is derived from an EMBL/GenBank/DDBJ whole genome shotgun (WGS) entry which is preliminary data.</text>
</comment>
<protein>
    <recommendedName>
        <fullName evidence="3">SNF2 N-terminal domain-containing protein</fullName>
    </recommendedName>
</protein>
<feature type="domain" description="SNF2 N-terminal" evidence="3">
    <location>
        <begin position="191"/>
        <end position="271"/>
    </location>
</feature>
<evidence type="ECO:0000313" key="4">
    <source>
        <dbReference type="EMBL" id="KAK8047474.1"/>
    </source>
</evidence>
<dbReference type="EMBL" id="JAQQWM010000009">
    <property type="protein sequence ID" value="KAK8047474.1"/>
    <property type="molecule type" value="Genomic_DNA"/>
</dbReference>